<dbReference type="PIRSF" id="PIRSF003113">
    <property type="entry name" value="BolA"/>
    <property type="match status" value="1"/>
</dbReference>
<dbReference type="SUPFAM" id="SSF82657">
    <property type="entry name" value="BolA-like"/>
    <property type="match status" value="1"/>
</dbReference>
<dbReference type="PANTHER" id="PTHR46230:SF7">
    <property type="entry name" value="BOLA-LIKE PROTEIN 1"/>
    <property type="match status" value="1"/>
</dbReference>
<evidence type="ECO:0000256" key="1">
    <source>
        <dbReference type="RuleBase" id="RU003860"/>
    </source>
</evidence>
<dbReference type="PANTHER" id="PTHR46230">
    <property type="match status" value="1"/>
</dbReference>
<dbReference type="InterPro" id="IPR002634">
    <property type="entry name" value="BolA"/>
</dbReference>
<comment type="similarity">
    <text evidence="1">Belongs to the BolA/IbaG family.</text>
</comment>
<gene>
    <name evidence="2" type="ORF">I596_1841</name>
</gene>
<proteinExistence type="inferred from homology"/>
<keyword evidence="2" id="KW-0132">Cell division</keyword>
<organism evidence="2 3">
    <name type="scientific">Dokdonella koreensis DS-123</name>
    <dbReference type="NCBI Taxonomy" id="1300342"/>
    <lineage>
        <taxon>Bacteria</taxon>
        <taxon>Pseudomonadati</taxon>
        <taxon>Pseudomonadota</taxon>
        <taxon>Gammaproteobacteria</taxon>
        <taxon>Lysobacterales</taxon>
        <taxon>Rhodanobacteraceae</taxon>
        <taxon>Dokdonella</taxon>
    </lineage>
</organism>
<dbReference type="InterPro" id="IPR036065">
    <property type="entry name" value="BolA-like_sf"/>
</dbReference>
<dbReference type="GO" id="GO:0051301">
    <property type="term" value="P:cell division"/>
    <property type="evidence" value="ECO:0007669"/>
    <property type="project" value="UniProtKB-KW"/>
</dbReference>
<dbReference type="KEGG" id="dko:I596_1841"/>
<dbReference type="GO" id="GO:0016226">
    <property type="term" value="P:iron-sulfur cluster assembly"/>
    <property type="evidence" value="ECO:0007669"/>
    <property type="project" value="TreeGrafter"/>
</dbReference>
<keyword evidence="3" id="KW-1185">Reference proteome</keyword>
<evidence type="ECO:0000313" key="2">
    <source>
        <dbReference type="EMBL" id="ANB17864.1"/>
    </source>
</evidence>
<name>A0A160DUE4_9GAMM</name>
<sequence length="94" mass="10102">MTATVGSDRIERIRHALTDALAPVALDIRDDSHRHAGHPGARDGRGHFHVRIVSPVFAGQGAVARHRAIYAALGALMQTDIHALAIDARTPEEV</sequence>
<protein>
    <submittedName>
        <fullName evidence="2">Cell division protein BolA</fullName>
    </submittedName>
</protein>
<dbReference type="Gene3D" id="3.30.300.90">
    <property type="entry name" value="BolA-like"/>
    <property type="match status" value="1"/>
</dbReference>
<reference evidence="2 3" key="1">
    <citation type="submission" date="2016-04" db="EMBL/GenBank/DDBJ databases">
        <title>Complete genome sequence of Dokdonella koreensis DS-123T.</title>
        <authorList>
            <person name="Kim J.F."/>
            <person name="Lee H."/>
            <person name="Kwak M.-J."/>
        </authorList>
    </citation>
    <scope>NUCLEOTIDE SEQUENCE [LARGE SCALE GENOMIC DNA]</scope>
    <source>
        <strain evidence="2 3">DS-123</strain>
    </source>
</reference>
<dbReference type="Pfam" id="PF01722">
    <property type="entry name" value="BolA"/>
    <property type="match status" value="1"/>
</dbReference>
<dbReference type="PATRIC" id="fig|1300342.3.peg.1799"/>
<dbReference type="Proteomes" id="UP000076830">
    <property type="component" value="Chromosome"/>
</dbReference>
<accession>A0A160DUE4</accession>
<dbReference type="RefSeq" id="WP_067646442.1">
    <property type="nucleotide sequence ID" value="NZ_CP015249.1"/>
</dbReference>
<dbReference type="EMBL" id="CP015249">
    <property type="protein sequence ID" value="ANB17864.1"/>
    <property type="molecule type" value="Genomic_DNA"/>
</dbReference>
<keyword evidence="2" id="KW-0131">Cell cycle</keyword>
<dbReference type="STRING" id="1300342.I596_1841"/>
<evidence type="ECO:0000313" key="3">
    <source>
        <dbReference type="Proteomes" id="UP000076830"/>
    </source>
</evidence>
<dbReference type="AlphaFoldDB" id="A0A160DUE4"/>